<dbReference type="PROSITE" id="PS50808">
    <property type="entry name" value="ZF_BED"/>
    <property type="match status" value="1"/>
</dbReference>
<evidence type="ECO:0000256" key="5">
    <source>
        <dbReference type="SAM" id="MobiDB-lite"/>
    </source>
</evidence>
<proteinExistence type="predicted"/>
<keyword evidence="1" id="KW-0479">Metal-binding</keyword>
<dbReference type="AlphaFoldDB" id="A0ABD2IHD6"/>
<accession>A0ABD2IHD6</accession>
<dbReference type="Pfam" id="PF02892">
    <property type="entry name" value="zf-BED"/>
    <property type="match status" value="1"/>
</dbReference>
<dbReference type="SMART" id="SM00614">
    <property type="entry name" value="ZnF_BED"/>
    <property type="match status" value="1"/>
</dbReference>
<feature type="domain" description="BED-type" evidence="6">
    <location>
        <begin position="1"/>
        <end position="50"/>
    </location>
</feature>
<dbReference type="GO" id="GO:0008270">
    <property type="term" value="F:zinc ion binding"/>
    <property type="evidence" value="ECO:0007669"/>
    <property type="project" value="UniProtKB-KW"/>
</dbReference>
<dbReference type="EMBL" id="JBICBT010001270">
    <property type="protein sequence ID" value="KAL3075608.1"/>
    <property type="molecule type" value="Genomic_DNA"/>
</dbReference>
<evidence type="ECO:0000256" key="1">
    <source>
        <dbReference type="ARBA" id="ARBA00022723"/>
    </source>
</evidence>
<sequence length="188" mass="21321">MSLAWNFFTLSDRVAYCNYCDYKKEFPPSSPTTTLLSHLTYKHPDLHEAFKREPKPRRNSSRKGIPTPSAALSGCSQSFSNALENENDGTTFVSLSSDEAPQQWQQQHGMAPKRTKMEITTPTAATKAATTVVPSLQAKMDEQFGELWAEIGRMKEQQSTMMSTIMQLQMLLLQKKNEKRQEFNDFAS</sequence>
<comment type="caution">
    <text evidence="7">The sequence shown here is derived from an EMBL/GenBank/DDBJ whole genome shotgun (WGS) entry which is preliminary data.</text>
</comment>
<evidence type="ECO:0000259" key="6">
    <source>
        <dbReference type="PROSITE" id="PS50808"/>
    </source>
</evidence>
<keyword evidence="2 4" id="KW-0863">Zinc-finger</keyword>
<keyword evidence="3" id="KW-0862">Zinc</keyword>
<reference evidence="7 8" key="1">
    <citation type="submission" date="2024-10" db="EMBL/GenBank/DDBJ databases">
        <authorList>
            <person name="Kim D."/>
        </authorList>
    </citation>
    <scope>NUCLEOTIDE SEQUENCE [LARGE SCALE GENOMIC DNA]</scope>
    <source>
        <strain evidence="7">BH-2024</strain>
    </source>
</reference>
<name>A0ABD2IHD6_9BILA</name>
<dbReference type="Proteomes" id="UP001620626">
    <property type="component" value="Unassembled WGS sequence"/>
</dbReference>
<dbReference type="InterPro" id="IPR036236">
    <property type="entry name" value="Znf_C2H2_sf"/>
</dbReference>
<feature type="region of interest" description="Disordered" evidence="5">
    <location>
        <begin position="46"/>
        <end position="73"/>
    </location>
</feature>
<dbReference type="SUPFAM" id="SSF57667">
    <property type="entry name" value="beta-beta-alpha zinc fingers"/>
    <property type="match status" value="1"/>
</dbReference>
<organism evidence="7 8">
    <name type="scientific">Heterodera trifolii</name>
    <dbReference type="NCBI Taxonomy" id="157864"/>
    <lineage>
        <taxon>Eukaryota</taxon>
        <taxon>Metazoa</taxon>
        <taxon>Ecdysozoa</taxon>
        <taxon>Nematoda</taxon>
        <taxon>Chromadorea</taxon>
        <taxon>Rhabditida</taxon>
        <taxon>Tylenchina</taxon>
        <taxon>Tylenchomorpha</taxon>
        <taxon>Tylenchoidea</taxon>
        <taxon>Heteroderidae</taxon>
        <taxon>Heteroderinae</taxon>
        <taxon>Heterodera</taxon>
    </lineage>
</organism>
<evidence type="ECO:0000313" key="8">
    <source>
        <dbReference type="Proteomes" id="UP001620626"/>
    </source>
</evidence>
<dbReference type="InterPro" id="IPR003656">
    <property type="entry name" value="Znf_BED"/>
</dbReference>
<keyword evidence="8" id="KW-1185">Reference proteome</keyword>
<evidence type="ECO:0000256" key="3">
    <source>
        <dbReference type="ARBA" id="ARBA00022833"/>
    </source>
</evidence>
<evidence type="ECO:0000313" key="7">
    <source>
        <dbReference type="EMBL" id="KAL3075608.1"/>
    </source>
</evidence>
<evidence type="ECO:0000256" key="2">
    <source>
        <dbReference type="ARBA" id="ARBA00022771"/>
    </source>
</evidence>
<gene>
    <name evidence="7" type="ORF">niasHT_034975</name>
</gene>
<protein>
    <recommendedName>
        <fullName evidence="6">BED-type domain-containing protein</fullName>
    </recommendedName>
</protein>
<evidence type="ECO:0000256" key="4">
    <source>
        <dbReference type="PROSITE-ProRule" id="PRU00027"/>
    </source>
</evidence>